<dbReference type="AlphaFoldDB" id="A0A8S1DJG1"/>
<proteinExistence type="predicted"/>
<accession>A0A8S1DJG1</accession>
<reference evidence="2 3" key="1">
    <citation type="submission" date="2020-04" db="EMBL/GenBank/DDBJ databases">
        <authorList>
            <person name="Alioto T."/>
            <person name="Alioto T."/>
            <person name="Gomez Garrido J."/>
        </authorList>
    </citation>
    <scope>NUCLEOTIDE SEQUENCE [LARGE SCALE GENOMIC DNA]</scope>
</reference>
<keyword evidence="1" id="KW-1133">Transmembrane helix</keyword>
<feature type="transmembrane region" description="Helical" evidence="1">
    <location>
        <begin position="76"/>
        <end position="97"/>
    </location>
</feature>
<sequence>MEVGNEPPIAVEYVTKIKLKFDPNNLQCTEEEIAADARTYQIKWLHFFTSMAVTLTWFVFGYGVTSFFKSTESRYGAILGCTLYLIFWPSLGFFIGFDIIDWLIQVEQYYAWPMVLAYIYTYFFP</sequence>
<evidence type="ECO:0000256" key="1">
    <source>
        <dbReference type="SAM" id="Phobius"/>
    </source>
</evidence>
<organism evidence="2 3">
    <name type="scientific">Cloeon dipterum</name>
    <dbReference type="NCBI Taxonomy" id="197152"/>
    <lineage>
        <taxon>Eukaryota</taxon>
        <taxon>Metazoa</taxon>
        <taxon>Ecdysozoa</taxon>
        <taxon>Arthropoda</taxon>
        <taxon>Hexapoda</taxon>
        <taxon>Insecta</taxon>
        <taxon>Pterygota</taxon>
        <taxon>Palaeoptera</taxon>
        <taxon>Ephemeroptera</taxon>
        <taxon>Pisciforma</taxon>
        <taxon>Baetidae</taxon>
        <taxon>Cloeon</taxon>
    </lineage>
</organism>
<gene>
    <name evidence="2" type="ORF">CLODIP_2_CD06446</name>
</gene>
<protein>
    <submittedName>
        <fullName evidence="2">Uncharacterized protein</fullName>
    </submittedName>
</protein>
<feature type="transmembrane region" description="Helical" evidence="1">
    <location>
        <begin position="44"/>
        <end position="64"/>
    </location>
</feature>
<comment type="caution">
    <text evidence="2">The sequence shown here is derived from an EMBL/GenBank/DDBJ whole genome shotgun (WGS) entry which is preliminary data.</text>
</comment>
<keyword evidence="1" id="KW-0812">Transmembrane</keyword>
<evidence type="ECO:0000313" key="2">
    <source>
        <dbReference type="EMBL" id="CAB3380740.1"/>
    </source>
</evidence>
<name>A0A8S1DJG1_9INSE</name>
<keyword evidence="3" id="KW-1185">Reference proteome</keyword>
<evidence type="ECO:0000313" key="3">
    <source>
        <dbReference type="Proteomes" id="UP000494165"/>
    </source>
</evidence>
<feature type="transmembrane region" description="Helical" evidence="1">
    <location>
        <begin position="109"/>
        <end position="124"/>
    </location>
</feature>
<dbReference type="EMBL" id="CADEPI010000215">
    <property type="protein sequence ID" value="CAB3380740.1"/>
    <property type="molecule type" value="Genomic_DNA"/>
</dbReference>
<keyword evidence="1" id="KW-0472">Membrane</keyword>
<dbReference type="Proteomes" id="UP000494165">
    <property type="component" value="Unassembled WGS sequence"/>
</dbReference>